<accession>A0AAV7XY63</accession>
<dbReference type="Proteomes" id="UP001075354">
    <property type="component" value="Chromosome 4"/>
</dbReference>
<evidence type="ECO:0000313" key="3">
    <source>
        <dbReference type="Proteomes" id="UP001075354"/>
    </source>
</evidence>
<organism evidence="2 3">
    <name type="scientific">Megalurothrips usitatus</name>
    <name type="common">bean blossom thrips</name>
    <dbReference type="NCBI Taxonomy" id="439358"/>
    <lineage>
        <taxon>Eukaryota</taxon>
        <taxon>Metazoa</taxon>
        <taxon>Ecdysozoa</taxon>
        <taxon>Arthropoda</taxon>
        <taxon>Hexapoda</taxon>
        <taxon>Insecta</taxon>
        <taxon>Pterygota</taxon>
        <taxon>Neoptera</taxon>
        <taxon>Paraneoptera</taxon>
        <taxon>Thysanoptera</taxon>
        <taxon>Terebrantia</taxon>
        <taxon>Thripoidea</taxon>
        <taxon>Thripidae</taxon>
        <taxon>Megalurothrips</taxon>
    </lineage>
</organism>
<evidence type="ECO:0000313" key="2">
    <source>
        <dbReference type="EMBL" id="KAJ1528793.1"/>
    </source>
</evidence>
<dbReference type="EMBL" id="JAPTSV010000004">
    <property type="protein sequence ID" value="KAJ1528793.1"/>
    <property type="molecule type" value="Genomic_DNA"/>
</dbReference>
<gene>
    <name evidence="2" type="ORF">ONE63_007172</name>
</gene>
<sequence>MSGLGSPRQRAGPLDRGVGAGLQEERHGVHAAPGQDRHHQHRLRQQAASDAGELVGARHHRGPGDALRAAAPRRLPRHGAVLPAQPRQPHLHLQPVRGQEQAQAAPRRRQVGDSQRVPQADRLRPHPRQDTITREPFDFYFIVFL</sequence>
<feature type="compositionally biased region" description="Basic and acidic residues" evidence="1">
    <location>
        <begin position="119"/>
        <end position="131"/>
    </location>
</feature>
<protein>
    <submittedName>
        <fullName evidence="2">Uncharacterized protein</fullName>
    </submittedName>
</protein>
<name>A0AAV7XY63_9NEOP</name>
<evidence type="ECO:0000256" key="1">
    <source>
        <dbReference type="SAM" id="MobiDB-lite"/>
    </source>
</evidence>
<feature type="region of interest" description="Disordered" evidence="1">
    <location>
        <begin position="1"/>
        <end position="131"/>
    </location>
</feature>
<comment type="caution">
    <text evidence="2">The sequence shown here is derived from an EMBL/GenBank/DDBJ whole genome shotgun (WGS) entry which is preliminary data.</text>
</comment>
<feature type="compositionally biased region" description="Low complexity" evidence="1">
    <location>
        <begin position="64"/>
        <end position="73"/>
    </location>
</feature>
<proteinExistence type="predicted"/>
<reference evidence="2" key="1">
    <citation type="submission" date="2022-12" db="EMBL/GenBank/DDBJ databases">
        <title>Chromosome-level genome assembly of the bean flower thrips Megalurothrips usitatus.</title>
        <authorList>
            <person name="Ma L."/>
            <person name="Liu Q."/>
            <person name="Li H."/>
            <person name="Cai W."/>
        </authorList>
    </citation>
    <scope>NUCLEOTIDE SEQUENCE</scope>
    <source>
        <strain evidence="2">Cailab_2022a</strain>
    </source>
</reference>
<dbReference type="AlphaFoldDB" id="A0AAV7XY63"/>
<keyword evidence="3" id="KW-1185">Reference proteome</keyword>